<evidence type="ECO:0000256" key="1">
    <source>
        <dbReference type="ARBA" id="ARBA00009370"/>
    </source>
</evidence>
<protein>
    <recommendedName>
        <fullName evidence="2 3">Signal peptidase I</fullName>
        <ecNumber evidence="3">3.4.21.89</ecNumber>
    </recommendedName>
</protein>
<evidence type="ECO:0000313" key="5">
    <source>
        <dbReference type="EMBL" id="MBO8457555.1"/>
    </source>
</evidence>
<keyword evidence="3" id="KW-0812">Transmembrane</keyword>
<dbReference type="PANTHER" id="PTHR43390">
    <property type="entry name" value="SIGNAL PEPTIDASE I"/>
    <property type="match status" value="1"/>
</dbReference>
<evidence type="ECO:0000313" key="6">
    <source>
        <dbReference type="Proteomes" id="UP000823638"/>
    </source>
</evidence>
<dbReference type="CDD" id="cd06530">
    <property type="entry name" value="S26_SPase_I"/>
    <property type="match status" value="1"/>
</dbReference>
<evidence type="ECO:0000259" key="4">
    <source>
        <dbReference type="Pfam" id="PF10502"/>
    </source>
</evidence>
<reference evidence="5" key="2">
    <citation type="journal article" date="2021" name="PeerJ">
        <title>Extensive microbial diversity within the chicken gut microbiome revealed by metagenomics and culture.</title>
        <authorList>
            <person name="Gilroy R."/>
            <person name="Ravi A."/>
            <person name="Getino M."/>
            <person name="Pursley I."/>
            <person name="Horton D.L."/>
            <person name="Alikhan N.F."/>
            <person name="Baker D."/>
            <person name="Gharbi K."/>
            <person name="Hall N."/>
            <person name="Watson M."/>
            <person name="Adriaenssens E.M."/>
            <person name="Foster-Nyarko E."/>
            <person name="Jarju S."/>
            <person name="Secka A."/>
            <person name="Antonio M."/>
            <person name="Oren A."/>
            <person name="Chaudhuri R.R."/>
            <person name="La Ragione R."/>
            <person name="Hildebrand F."/>
            <person name="Pallen M.J."/>
        </authorList>
    </citation>
    <scope>NUCLEOTIDE SEQUENCE</scope>
    <source>
        <strain evidence="5">10532</strain>
    </source>
</reference>
<comment type="catalytic activity">
    <reaction evidence="3">
        <text>Cleavage of hydrophobic, N-terminal signal or leader sequences from secreted and periplasmic proteins.</text>
        <dbReference type="EC" id="3.4.21.89"/>
    </reaction>
</comment>
<comment type="caution">
    <text evidence="5">The sequence shown here is derived from an EMBL/GenBank/DDBJ whole genome shotgun (WGS) entry which is preliminary data.</text>
</comment>
<dbReference type="EC" id="3.4.21.89" evidence="3"/>
<keyword evidence="3" id="KW-1133">Transmembrane helix</keyword>
<dbReference type="GO" id="GO:0006465">
    <property type="term" value="P:signal peptide processing"/>
    <property type="evidence" value="ECO:0007669"/>
    <property type="project" value="InterPro"/>
</dbReference>
<name>A0A9D9HPG9_9SPIR</name>
<accession>A0A9D9HPG9</accession>
<feature type="transmembrane region" description="Helical" evidence="3">
    <location>
        <begin position="20"/>
        <end position="41"/>
    </location>
</feature>
<dbReference type="Gene3D" id="2.10.109.10">
    <property type="entry name" value="Umud Fragment, subunit A"/>
    <property type="match status" value="1"/>
</dbReference>
<comment type="similarity">
    <text evidence="1 3">Belongs to the peptidase S26 family.</text>
</comment>
<dbReference type="NCBIfam" id="TIGR02227">
    <property type="entry name" value="sigpep_I_bact"/>
    <property type="match status" value="1"/>
</dbReference>
<dbReference type="InterPro" id="IPR000223">
    <property type="entry name" value="Pept_S26A_signal_pept_1"/>
</dbReference>
<dbReference type="PRINTS" id="PR00727">
    <property type="entry name" value="LEADERPTASE"/>
</dbReference>
<evidence type="ECO:0000256" key="2">
    <source>
        <dbReference type="ARBA" id="ARBA00019232"/>
    </source>
</evidence>
<organism evidence="5 6">
    <name type="scientific">Candidatus Gallitreponema excrementavium</name>
    <dbReference type="NCBI Taxonomy" id="2840840"/>
    <lineage>
        <taxon>Bacteria</taxon>
        <taxon>Pseudomonadati</taxon>
        <taxon>Spirochaetota</taxon>
        <taxon>Spirochaetia</taxon>
        <taxon>Spirochaetales</taxon>
        <taxon>Candidatus Gallitreponema</taxon>
    </lineage>
</organism>
<comment type="subcellular location">
    <subcellularLocation>
        <location evidence="3">Membrane</location>
        <topology evidence="3">Single-pass type II membrane protein</topology>
    </subcellularLocation>
</comment>
<dbReference type="Proteomes" id="UP000823638">
    <property type="component" value="Unassembled WGS sequence"/>
</dbReference>
<keyword evidence="3" id="KW-0645">Protease</keyword>
<dbReference type="PANTHER" id="PTHR43390:SF1">
    <property type="entry name" value="CHLOROPLAST PROCESSING PEPTIDASE"/>
    <property type="match status" value="1"/>
</dbReference>
<feature type="domain" description="Peptidase S26" evidence="4">
    <location>
        <begin position="24"/>
        <end position="236"/>
    </location>
</feature>
<dbReference type="EMBL" id="JADIMM010000070">
    <property type="protein sequence ID" value="MBO8457555.1"/>
    <property type="molecule type" value="Genomic_DNA"/>
</dbReference>
<keyword evidence="3" id="KW-0472">Membrane</keyword>
<dbReference type="AlphaFoldDB" id="A0A9D9HPG9"/>
<dbReference type="GO" id="GO:0004252">
    <property type="term" value="F:serine-type endopeptidase activity"/>
    <property type="evidence" value="ECO:0007669"/>
    <property type="project" value="InterPro"/>
</dbReference>
<dbReference type="GO" id="GO:0016020">
    <property type="term" value="C:membrane"/>
    <property type="evidence" value="ECO:0007669"/>
    <property type="project" value="UniProtKB-SubCell"/>
</dbReference>
<dbReference type="GO" id="GO:0009003">
    <property type="term" value="F:signal peptidase activity"/>
    <property type="evidence" value="ECO:0007669"/>
    <property type="project" value="UniProtKB-EC"/>
</dbReference>
<dbReference type="InterPro" id="IPR036286">
    <property type="entry name" value="LexA/Signal_pep-like_sf"/>
</dbReference>
<dbReference type="InterPro" id="IPR019533">
    <property type="entry name" value="Peptidase_S26"/>
</dbReference>
<evidence type="ECO:0000256" key="3">
    <source>
        <dbReference type="RuleBase" id="RU362042"/>
    </source>
</evidence>
<gene>
    <name evidence="5" type="primary">lepB</name>
    <name evidence="5" type="ORF">IAA81_04920</name>
</gene>
<keyword evidence="3 5" id="KW-0378">Hydrolase</keyword>
<proteinExistence type="inferred from homology"/>
<dbReference type="Pfam" id="PF10502">
    <property type="entry name" value="Peptidase_S26"/>
    <property type="match status" value="1"/>
</dbReference>
<reference evidence="5" key="1">
    <citation type="submission" date="2020-10" db="EMBL/GenBank/DDBJ databases">
        <authorList>
            <person name="Gilroy R."/>
        </authorList>
    </citation>
    <scope>NUCLEOTIDE SEQUENCE</scope>
    <source>
        <strain evidence="5">10532</strain>
    </source>
</reference>
<dbReference type="SUPFAM" id="SSF51306">
    <property type="entry name" value="LexA/Signal peptidase"/>
    <property type="match status" value="1"/>
</dbReference>
<sequence>MSRSRNFSFSEHKEHRQKILFVFLCLVLIYIFYVLLSTYLFQAVYVRSSAMEPEISSGDALVFSPAAKKALLNGNETEDDLKKKRGSIVLIEPLYEEEYPWYVDFANSIVSFLTLQRIDLTVYWDKIGTTASIRRVLAFPGEEVYMKDFILYVKPVGSEFFLTEFELSDIDYNPLIEPRPENWGDSLPWSGNLDAMVLGEDQYFVLCDNRTSGTDSRFTGPVTRERIKGGALFRYWPLGKFSGV</sequence>